<dbReference type="Gene3D" id="1.25.40.10">
    <property type="entry name" value="Tetratricopeptide repeat domain"/>
    <property type="match status" value="2"/>
</dbReference>
<dbReference type="Proteomes" id="UP000076078">
    <property type="component" value="Unassembled WGS sequence"/>
</dbReference>
<dbReference type="AlphaFoldDB" id="A0A151ZGB7"/>
<comment type="caution">
    <text evidence="7">The sequence shown here is derived from an EMBL/GenBank/DDBJ whole genome shotgun (WGS) entry which is preliminary data.</text>
</comment>
<dbReference type="GO" id="GO:0005737">
    <property type="term" value="C:cytoplasm"/>
    <property type="evidence" value="ECO:0007669"/>
    <property type="project" value="UniProtKB-SubCell"/>
</dbReference>
<evidence type="ECO:0000256" key="2">
    <source>
        <dbReference type="ARBA" id="ARBA00022490"/>
    </source>
</evidence>
<dbReference type="OMA" id="EMGNANT"/>
<evidence type="ECO:0000256" key="5">
    <source>
        <dbReference type="ARBA" id="ARBA00040665"/>
    </source>
</evidence>
<dbReference type="PROSITE" id="PS50005">
    <property type="entry name" value="TPR"/>
    <property type="match status" value="1"/>
</dbReference>
<sequence length="426" mass="49779">MKHILFNQRSHSSSLTVSIKRYYCTNNKNNNTTISKLNNIPSSPLNSILKYTKSKPTKNIIINGHNQIYKSKELIERGYYNKAEKSILYGFRYMQSRVNPLSSIFTIPNHAVGLVSYKMGKFSIGEQFLKYSLDRKDDDTEKSIFFTRHQIGATNDLGLTFLRQGRSQEAEETLFKALDMANKYELFDLLPTIYSNLGEFYKEMCYYDKAAEYHGLAHSQANYNKDLINGADIDISRIYLNRAQILRISGSLEECKVFYEQGVKHMLQYFDKMGYSKNRVPKHNDWAKSLIEFGHIYYQEGQYEKALLKFQNAKTIFEEMGNANTLDALFNQLNIALILKHFNPTQLDSNVQLDNIQQILQRIEKPYQELKREKYMSRFNRIDTVIQSLKEQKFFNSLGENIAAKKNSEKNIKLIEPQHFQLTCFK</sequence>
<dbReference type="Pfam" id="PF13181">
    <property type="entry name" value="TPR_8"/>
    <property type="match status" value="1"/>
</dbReference>
<dbReference type="EMBL" id="LODT01000028">
    <property type="protein sequence ID" value="KYQ92959.1"/>
    <property type="molecule type" value="Genomic_DNA"/>
</dbReference>
<comment type="subcellular location">
    <subcellularLocation>
        <location evidence="1">Cytoplasm</location>
    </subcellularLocation>
</comment>
<gene>
    <name evidence="7" type="ORF">DLAC_05559</name>
</gene>
<accession>A0A151ZGB7</accession>
<dbReference type="SMART" id="SM00028">
    <property type="entry name" value="TPR"/>
    <property type="match status" value="4"/>
</dbReference>
<evidence type="ECO:0000256" key="3">
    <source>
        <dbReference type="ARBA" id="ARBA00022737"/>
    </source>
</evidence>
<reference evidence="7 8" key="1">
    <citation type="submission" date="2015-12" db="EMBL/GenBank/DDBJ databases">
        <title>Dictyostelia acquired genes for synthesis and detection of signals that induce cell-type specialization by lateral gene transfer from prokaryotes.</title>
        <authorList>
            <person name="Gloeckner G."/>
            <person name="Schaap P."/>
        </authorList>
    </citation>
    <scope>NUCLEOTIDE SEQUENCE [LARGE SCALE GENOMIC DNA]</scope>
    <source>
        <strain evidence="7 8">TK</strain>
    </source>
</reference>
<evidence type="ECO:0000256" key="1">
    <source>
        <dbReference type="ARBA" id="ARBA00004496"/>
    </source>
</evidence>
<name>A0A151ZGB7_TIELA</name>
<dbReference type="InterPro" id="IPR019734">
    <property type="entry name" value="TPR_rpt"/>
</dbReference>
<organism evidence="7 8">
    <name type="scientific">Tieghemostelium lacteum</name>
    <name type="common">Slime mold</name>
    <name type="synonym">Dictyostelium lacteum</name>
    <dbReference type="NCBI Taxonomy" id="361077"/>
    <lineage>
        <taxon>Eukaryota</taxon>
        <taxon>Amoebozoa</taxon>
        <taxon>Evosea</taxon>
        <taxon>Eumycetozoa</taxon>
        <taxon>Dictyostelia</taxon>
        <taxon>Dictyosteliales</taxon>
        <taxon>Raperosteliaceae</taxon>
        <taxon>Tieghemostelium</taxon>
    </lineage>
</organism>
<dbReference type="GO" id="GO:0003341">
    <property type="term" value="P:cilium movement"/>
    <property type="evidence" value="ECO:0007669"/>
    <property type="project" value="TreeGrafter"/>
</dbReference>
<dbReference type="FunCoup" id="A0A151ZGB7">
    <property type="interactions" value="738"/>
</dbReference>
<keyword evidence="3" id="KW-0677">Repeat</keyword>
<proteinExistence type="predicted"/>
<feature type="repeat" description="TPR" evidence="6">
    <location>
        <begin position="287"/>
        <end position="320"/>
    </location>
</feature>
<dbReference type="InParanoid" id="A0A151ZGB7"/>
<dbReference type="SUPFAM" id="SSF48452">
    <property type="entry name" value="TPR-like"/>
    <property type="match status" value="1"/>
</dbReference>
<dbReference type="PANTHER" id="PTHR46630:SF1">
    <property type="entry name" value="TETRATRICOPEPTIDE REPEAT PROTEIN 29"/>
    <property type="match status" value="1"/>
</dbReference>
<dbReference type="OrthoDB" id="5986190at2759"/>
<keyword evidence="8" id="KW-1185">Reference proteome</keyword>
<evidence type="ECO:0000256" key="6">
    <source>
        <dbReference type="PROSITE-ProRule" id="PRU00339"/>
    </source>
</evidence>
<dbReference type="PANTHER" id="PTHR46630">
    <property type="entry name" value="TETRATRICOPEPTIDE REPEAT PROTEIN 29"/>
    <property type="match status" value="1"/>
</dbReference>
<dbReference type="InterPro" id="IPR051476">
    <property type="entry name" value="Bac_ResReg_Asp_Phosphatase"/>
</dbReference>
<dbReference type="InterPro" id="IPR011990">
    <property type="entry name" value="TPR-like_helical_dom_sf"/>
</dbReference>
<evidence type="ECO:0000313" key="7">
    <source>
        <dbReference type="EMBL" id="KYQ92959.1"/>
    </source>
</evidence>
<keyword evidence="2" id="KW-0963">Cytoplasm</keyword>
<protein>
    <recommendedName>
        <fullName evidence="5">Tetratricopeptide repeat protein 29</fullName>
    </recommendedName>
</protein>
<evidence type="ECO:0000313" key="8">
    <source>
        <dbReference type="Proteomes" id="UP000076078"/>
    </source>
</evidence>
<dbReference type="GO" id="GO:0005929">
    <property type="term" value="C:cilium"/>
    <property type="evidence" value="ECO:0007669"/>
    <property type="project" value="TreeGrafter"/>
</dbReference>
<evidence type="ECO:0000256" key="4">
    <source>
        <dbReference type="ARBA" id="ARBA00022803"/>
    </source>
</evidence>
<keyword evidence="4 6" id="KW-0802">TPR repeat</keyword>